<name>A0A5C3MJC4_9AGAM</name>
<dbReference type="AlphaFoldDB" id="A0A5C3MJC4"/>
<protein>
    <recommendedName>
        <fullName evidence="3">SnoaL-like domain-containing protein</fullName>
    </recommendedName>
</protein>
<organism evidence="1 2">
    <name type="scientific">Heliocybe sulcata</name>
    <dbReference type="NCBI Taxonomy" id="5364"/>
    <lineage>
        <taxon>Eukaryota</taxon>
        <taxon>Fungi</taxon>
        <taxon>Dikarya</taxon>
        <taxon>Basidiomycota</taxon>
        <taxon>Agaricomycotina</taxon>
        <taxon>Agaricomycetes</taxon>
        <taxon>Gloeophyllales</taxon>
        <taxon>Gloeophyllaceae</taxon>
        <taxon>Heliocybe</taxon>
    </lineage>
</organism>
<evidence type="ECO:0000313" key="1">
    <source>
        <dbReference type="EMBL" id="TFK45414.1"/>
    </source>
</evidence>
<proteinExistence type="predicted"/>
<dbReference type="Proteomes" id="UP000305948">
    <property type="component" value="Unassembled WGS sequence"/>
</dbReference>
<evidence type="ECO:0008006" key="3">
    <source>
        <dbReference type="Google" id="ProtNLM"/>
    </source>
</evidence>
<sequence>MASTNETPDLESWAKSRIASLYETLEEEQFHTAFDSCFSPDAQVIMNHEPVSRDNAKSDLLTKRFAAQSATVKWENVISVPKEGDDNVGVVAGFCTITRTMKLRIRAAPAQRTTQCAVDRDTSDPAETGDNRRIVNLWQTTVDKAAPIHLARPHPPAAE</sequence>
<evidence type="ECO:0000313" key="2">
    <source>
        <dbReference type="Proteomes" id="UP000305948"/>
    </source>
</evidence>
<dbReference type="OrthoDB" id="3197409at2759"/>
<gene>
    <name evidence="1" type="ORF">OE88DRAFT_1639926</name>
</gene>
<reference evidence="1 2" key="1">
    <citation type="journal article" date="2019" name="Nat. Ecol. Evol.">
        <title>Megaphylogeny resolves global patterns of mushroom evolution.</title>
        <authorList>
            <person name="Varga T."/>
            <person name="Krizsan K."/>
            <person name="Foldi C."/>
            <person name="Dima B."/>
            <person name="Sanchez-Garcia M."/>
            <person name="Sanchez-Ramirez S."/>
            <person name="Szollosi G.J."/>
            <person name="Szarkandi J.G."/>
            <person name="Papp V."/>
            <person name="Albert L."/>
            <person name="Andreopoulos W."/>
            <person name="Angelini C."/>
            <person name="Antonin V."/>
            <person name="Barry K.W."/>
            <person name="Bougher N.L."/>
            <person name="Buchanan P."/>
            <person name="Buyck B."/>
            <person name="Bense V."/>
            <person name="Catcheside P."/>
            <person name="Chovatia M."/>
            <person name="Cooper J."/>
            <person name="Damon W."/>
            <person name="Desjardin D."/>
            <person name="Finy P."/>
            <person name="Geml J."/>
            <person name="Haridas S."/>
            <person name="Hughes K."/>
            <person name="Justo A."/>
            <person name="Karasinski D."/>
            <person name="Kautmanova I."/>
            <person name="Kiss B."/>
            <person name="Kocsube S."/>
            <person name="Kotiranta H."/>
            <person name="LaButti K.M."/>
            <person name="Lechner B.E."/>
            <person name="Liimatainen K."/>
            <person name="Lipzen A."/>
            <person name="Lukacs Z."/>
            <person name="Mihaltcheva S."/>
            <person name="Morgado L.N."/>
            <person name="Niskanen T."/>
            <person name="Noordeloos M.E."/>
            <person name="Ohm R.A."/>
            <person name="Ortiz-Santana B."/>
            <person name="Ovrebo C."/>
            <person name="Racz N."/>
            <person name="Riley R."/>
            <person name="Savchenko A."/>
            <person name="Shiryaev A."/>
            <person name="Soop K."/>
            <person name="Spirin V."/>
            <person name="Szebenyi C."/>
            <person name="Tomsovsky M."/>
            <person name="Tulloss R.E."/>
            <person name="Uehling J."/>
            <person name="Grigoriev I.V."/>
            <person name="Vagvolgyi C."/>
            <person name="Papp T."/>
            <person name="Martin F.M."/>
            <person name="Miettinen O."/>
            <person name="Hibbett D.S."/>
            <person name="Nagy L.G."/>
        </authorList>
    </citation>
    <scope>NUCLEOTIDE SEQUENCE [LARGE SCALE GENOMIC DNA]</scope>
    <source>
        <strain evidence="1 2">OMC1185</strain>
    </source>
</reference>
<accession>A0A5C3MJC4</accession>
<dbReference type="EMBL" id="ML213544">
    <property type="protein sequence ID" value="TFK45414.1"/>
    <property type="molecule type" value="Genomic_DNA"/>
</dbReference>
<keyword evidence="2" id="KW-1185">Reference proteome</keyword>